<dbReference type="InterPro" id="IPR051206">
    <property type="entry name" value="NAMLAA_amidase_2"/>
</dbReference>
<evidence type="ECO:0000259" key="8">
    <source>
        <dbReference type="SMART" id="SM00644"/>
    </source>
</evidence>
<evidence type="ECO:0000256" key="6">
    <source>
        <dbReference type="ARBA" id="ARBA00023287"/>
    </source>
</evidence>
<dbReference type="EMBL" id="PIUK01000027">
    <property type="protein sequence ID" value="MBY6275506.1"/>
    <property type="molecule type" value="Genomic_DNA"/>
</dbReference>
<dbReference type="Proteomes" id="UP000732377">
    <property type="component" value="Unassembled WGS sequence"/>
</dbReference>
<dbReference type="CDD" id="cd06583">
    <property type="entry name" value="PGRP"/>
    <property type="match status" value="1"/>
</dbReference>
<dbReference type="Pfam" id="PF01510">
    <property type="entry name" value="Amidase_2"/>
    <property type="match status" value="1"/>
</dbReference>
<proteinExistence type="inferred from homology"/>
<dbReference type="GO" id="GO:0030420">
    <property type="term" value="P:establishment of competence for transformation"/>
    <property type="evidence" value="ECO:0007669"/>
    <property type="project" value="UniProtKB-KW"/>
</dbReference>
<dbReference type="SMART" id="SM00644">
    <property type="entry name" value="Ami_2"/>
    <property type="match status" value="1"/>
</dbReference>
<evidence type="ECO:0000256" key="2">
    <source>
        <dbReference type="ARBA" id="ARBA00007553"/>
    </source>
</evidence>
<accession>A0A953I209</accession>
<sequence>MLPMVPEYITIHSTANTSRGANAAMHGRYMRSAEAIAREVMWHFTVDDREIRQHLPLDRNGWHAGDGWNGPGNRKSIGIEICENADGDLDAAIANAAKLVTRLIKTVPSLRPFPECVVQHNRWSGKDCPRILRHRPGGWEGFIGMVKHYLEEMERMQERKKVLIVDAAGNLLAEGWLEGSETVAKVRPLLEAMGKVVDWRQEGEVRKVIVRFPGAK</sequence>
<dbReference type="EC" id="3.5.1.28" evidence="3"/>
<evidence type="ECO:0000256" key="1">
    <source>
        <dbReference type="ARBA" id="ARBA00001561"/>
    </source>
</evidence>
<dbReference type="InterPro" id="IPR002502">
    <property type="entry name" value="Amidase_domain"/>
</dbReference>
<dbReference type="PANTHER" id="PTHR30417:SF11">
    <property type="entry name" value="N-ACETYLMURAMOYL-L-ALANINE AMIDASE XLYA"/>
    <property type="match status" value="1"/>
</dbReference>
<keyword evidence="4" id="KW-0378">Hydrolase</keyword>
<comment type="catalytic activity">
    <reaction evidence="1">
        <text>Hydrolyzes the link between N-acetylmuramoyl residues and L-amino acid residues in certain cell-wall glycopeptides.</text>
        <dbReference type="EC" id="3.5.1.28"/>
    </reaction>
</comment>
<keyword evidence="7" id="KW-0961">Cell wall biogenesis/degradation</keyword>
<keyword evidence="6" id="KW-0178">Competence</keyword>
<evidence type="ECO:0000256" key="5">
    <source>
        <dbReference type="ARBA" id="ARBA00022969"/>
    </source>
</evidence>
<organism evidence="9 10">
    <name type="scientific">Symbiobacterium thermophilum</name>
    <dbReference type="NCBI Taxonomy" id="2734"/>
    <lineage>
        <taxon>Bacteria</taxon>
        <taxon>Bacillati</taxon>
        <taxon>Bacillota</taxon>
        <taxon>Clostridia</taxon>
        <taxon>Eubacteriales</taxon>
        <taxon>Symbiobacteriaceae</taxon>
        <taxon>Symbiobacterium</taxon>
    </lineage>
</organism>
<comment type="caution">
    <text evidence="9">The sequence shown here is derived from an EMBL/GenBank/DDBJ whole genome shotgun (WGS) entry which is preliminary data.</text>
</comment>
<gene>
    <name evidence="9" type="ORF">CWE10_04680</name>
</gene>
<dbReference type="GO" id="GO:0008745">
    <property type="term" value="F:N-acetylmuramoyl-L-alanine amidase activity"/>
    <property type="evidence" value="ECO:0007669"/>
    <property type="project" value="UniProtKB-EC"/>
</dbReference>
<dbReference type="InterPro" id="IPR036505">
    <property type="entry name" value="Amidase/PGRP_sf"/>
</dbReference>
<evidence type="ECO:0000313" key="9">
    <source>
        <dbReference type="EMBL" id="MBY6275506.1"/>
    </source>
</evidence>
<dbReference type="GO" id="GO:0071555">
    <property type="term" value="P:cell wall organization"/>
    <property type="evidence" value="ECO:0007669"/>
    <property type="project" value="UniProtKB-KW"/>
</dbReference>
<name>A0A953I209_SYMTR</name>
<dbReference type="PANTHER" id="PTHR30417">
    <property type="entry name" value="N-ACETYLMURAMOYL-L-ALANINE AMIDASE AMID"/>
    <property type="match status" value="1"/>
</dbReference>
<dbReference type="AlphaFoldDB" id="A0A953I209"/>
<evidence type="ECO:0000256" key="3">
    <source>
        <dbReference type="ARBA" id="ARBA00011901"/>
    </source>
</evidence>
<dbReference type="Gene3D" id="3.40.80.10">
    <property type="entry name" value="Peptidoglycan recognition protein-like"/>
    <property type="match status" value="1"/>
</dbReference>
<feature type="domain" description="N-acetylmuramoyl-L-alanine amidase" evidence="8">
    <location>
        <begin position="3"/>
        <end position="130"/>
    </location>
</feature>
<dbReference type="SUPFAM" id="SSF55846">
    <property type="entry name" value="N-acetylmuramoyl-L-alanine amidase-like"/>
    <property type="match status" value="1"/>
</dbReference>
<comment type="similarity">
    <text evidence="2">Belongs to the N-acetylmuramoyl-L-alanine amidase 2 family.</text>
</comment>
<keyword evidence="5" id="KW-0749">Sporulation</keyword>
<dbReference type="GO" id="GO:0030435">
    <property type="term" value="P:sporulation resulting in formation of a cellular spore"/>
    <property type="evidence" value="ECO:0007669"/>
    <property type="project" value="UniProtKB-KW"/>
</dbReference>
<evidence type="ECO:0000256" key="4">
    <source>
        <dbReference type="ARBA" id="ARBA00022801"/>
    </source>
</evidence>
<evidence type="ECO:0000313" key="10">
    <source>
        <dbReference type="Proteomes" id="UP000732377"/>
    </source>
</evidence>
<reference evidence="9" key="1">
    <citation type="submission" date="2017-11" db="EMBL/GenBank/DDBJ databases">
        <title>Three new genomes from thermophilic consortium.</title>
        <authorList>
            <person name="Quaggio R."/>
            <person name="Amgarten D."/>
            <person name="Setubal J.C."/>
        </authorList>
    </citation>
    <scope>NUCLEOTIDE SEQUENCE</scope>
    <source>
        <strain evidence="9">ZCTH01-B2</strain>
    </source>
</reference>
<evidence type="ECO:0000256" key="7">
    <source>
        <dbReference type="ARBA" id="ARBA00023316"/>
    </source>
</evidence>
<protein>
    <recommendedName>
        <fullName evidence="3">N-acetylmuramoyl-L-alanine amidase</fullName>
        <ecNumber evidence="3">3.5.1.28</ecNumber>
    </recommendedName>
</protein>
<dbReference type="GO" id="GO:0009254">
    <property type="term" value="P:peptidoglycan turnover"/>
    <property type="evidence" value="ECO:0007669"/>
    <property type="project" value="TreeGrafter"/>
</dbReference>
<dbReference type="GO" id="GO:0009253">
    <property type="term" value="P:peptidoglycan catabolic process"/>
    <property type="evidence" value="ECO:0007669"/>
    <property type="project" value="InterPro"/>
</dbReference>